<protein>
    <submittedName>
        <fullName evidence="10">Thiamine biosynthesis protein ThiP</fullName>
    </submittedName>
</protein>
<dbReference type="Pfam" id="PF00528">
    <property type="entry name" value="BPD_transp_1"/>
    <property type="match status" value="1"/>
</dbReference>
<dbReference type="Gene3D" id="1.10.3720.10">
    <property type="entry name" value="MetI-like"/>
    <property type="match status" value="2"/>
</dbReference>
<dbReference type="AlphaFoldDB" id="A0A484HCP8"/>
<gene>
    <name evidence="10" type="ORF">EPICR_10436</name>
</gene>
<dbReference type="PROSITE" id="PS50928">
    <property type="entry name" value="ABC_TM1"/>
    <property type="match status" value="2"/>
</dbReference>
<keyword evidence="6 8" id="KW-1133">Transmembrane helix</keyword>
<evidence type="ECO:0000256" key="2">
    <source>
        <dbReference type="ARBA" id="ARBA00022448"/>
    </source>
</evidence>
<feature type="transmembrane region" description="Helical" evidence="8">
    <location>
        <begin position="409"/>
        <end position="428"/>
    </location>
</feature>
<keyword evidence="2 8" id="KW-0813">Transport</keyword>
<keyword evidence="3" id="KW-1003">Cell membrane</keyword>
<dbReference type="PANTHER" id="PTHR43357:SF4">
    <property type="entry name" value="INNER MEMBRANE ABC TRANSPORTER PERMEASE PROTEIN YDCV"/>
    <property type="match status" value="1"/>
</dbReference>
<evidence type="ECO:0000259" key="9">
    <source>
        <dbReference type="PROSITE" id="PS50928"/>
    </source>
</evidence>
<evidence type="ECO:0000256" key="7">
    <source>
        <dbReference type="ARBA" id="ARBA00023136"/>
    </source>
</evidence>
<feature type="transmembrane region" description="Helical" evidence="8">
    <location>
        <begin position="189"/>
        <end position="211"/>
    </location>
</feature>
<comment type="similarity">
    <text evidence="8">Belongs to the binding-protein-dependent transport system permease family.</text>
</comment>
<feature type="domain" description="ABC transmembrane type-1" evidence="9">
    <location>
        <begin position="338"/>
        <end position="531"/>
    </location>
</feature>
<name>A0A484HCP8_9BACT</name>
<feature type="transmembrane region" description="Helical" evidence="8">
    <location>
        <begin position="99"/>
        <end position="125"/>
    </location>
</feature>
<keyword evidence="7 8" id="KW-0472">Membrane</keyword>
<feature type="transmembrane region" description="Helical" evidence="8">
    <location>
        <begin position="282"/>
        <end position="305"/>
    </location>
</feature>
<feature type="transmembrane region" description="Helical" evidence="8">
    <location>
        <begin position="131"/>
        <end position="149"/>
    </location>
</feature>
<feature type="transmembrane region" description="Helical" evidence="8">
    <location>
        <begin position="340"/>
        <end position="364"/>
    </location>
</feature>
<feature type="transmembrane region" description="Helical" evidence="8">
    <location>
        <begin position="60"/>
        <end position="87"/>
    </location>
</feature>
<dbReference type="InterPro" id="IPR000515">
    <property type="entry name" value="MetI-like"/>
</dbReference>
<proteinExistence type="inferred from homology"/>
<feature type="transmembrane region" description="Helical" evidence="8">
    <location>
        <begin position="12"/>
        <end position="29"/>
    </location>
</feature>
<feature type="transmembrane region" description="Helical" evidence="8">
    <location>
        <begin position="507"/>
        <end position="530"/>
    </location>
</feature>
<feature type="domain" description="ABC transmembrane type-1" evidence="9">
    <location>
        <begin position="61"/>
        <end position="254"/>
    </location>
</feature>
<evidence type="ECO:0000256" key="6">
    <source>
        <dbReference type="ARBA" id="ARBA00022989"/>
    </source>
</evidence>
<evidence type="ECO:0000256" key="4">
    <source>
        <dbReference type="ARBA" id="ARBA00022519"/>
    </source>
</evidence>
<sequence>MKPLAPFRRELLFLIPPLVFLGAFYFYPLSQIFKLSFFSAGDWGTAPLTKLLTAPFFFKILWFTTWQAAVSTLLTFALALPGAYVFCRYDFWGKNALKSFFTIPFVLPTVAVAAGFRALGAFWGFSAPGEGSIWMILAAHVFYNYAVVLRMVEGFWKNIAPGAAEAARTLGASPVKAFVKITLPLLRPVLAAAGLLVFVFCFSSFGVILVLGGTRFSTIEVEIYRQAAHIFNLPAAAALSLVQILFTFPVMWVHAGIQRRSAVPLTPGPAARRRPAGVREKITAALPLGLASLFLGAPLAALAAASVSGPDGLSFVFYRALTQNPADSVFFAPPLESALLSFQFAAAAMVMAAGLALPAALFLSRAKGLWSAFFDPVFMLPLSTSAVTLGFGFIIALDRPPLNLRAGVMLIPIAHALVAFPFATRILLPAMRGVPQILRDAAAVLGASSFRVWRAVDLPAVSRAMVAAGVFAFTISMGEFGAAAFVARPDAPTLPVAIYRFLGQPGALNHGQAMAMSCLLMAFSAAGFLLMDRAGAGWTGDI</sequence>
<keyword evidence="5 8" id="KW-0812">Transmembrane</keyword>
<dbReference type="GO" id="GO:0005886">
    <property type="term" value="C:plasma membrane"/>
    <property type="evidence" value="ECO:0007669"/>
    <property type="project" value="UniProtKB-SubCell"/>
</dbReference>
<dbReference type="PANTHER" id="PTHR43357">
    <property type="entry name" value="INNER MEMBRANE ABC TRANSPORTER PERMEASE PROTEIN YDCV"/>
    <property type="match status" value="1"/>
</dbReference>
<evidence type="ECO:0000256" key="5">
    <source>
        <dbReference type="ARBA" id="ARBA00022692"/>
    </source>
</evidence>
<organism evidence="10">
    <name type="scientific">uncultured Desulfobacteraceae bacterium</name>
    <dbReference type="NCBI Taxonomy" id="218296"/>
    <lineage>
        <taxon>Bacteria</taxon>
        <taxon>Pseudomonadati</taxon>
        <taxon>Thermodesulfobacteriota</taxon>
        <taxon>Desulfobacteria</taxon>
        <taxon>Desulfobacterales</taxon>
        <taxon>Desulfobacteraceae</taxon>
        <taxon>environmental samples</taxon>
    </lineage>
</organism>
<evidence type="ECO:0000313" key="10">
    <source>
        <dbReference type="EMBL" id="VEN72934.1"/>
    </source>
</evidence>
<dbReference type="EMBL" id="CAACVI010000001">
    <property type="protein sequence ID" value="VEN72934.1"/>
    <property type="molecule type" value="Genomic_DNA"/>
</dbReference>
<evidence type="ECO:0000256" key="1">
    <source>
        <dbReference type="ARBA" id="ARBA00004429"/>
    </source>
</evidence>
<dbReference type="InterPro" id="IPR035906">
    <property type="entry name" value="MetI-like_sf"/>
</dbReference>
<accession>A0A484HCP8</accession>
<reference evidence="10" key="1">
    <citation type="submission" date="2019-01" db="EMBL/GenBank/DDBJ databases">
        <authorList>
            <consortium name="Genoscope - CEA"/>
            <person name="William W."/>
        </authorList>
    </citation>
    <scope>NUCLEOTIDE SEQUENCE</scope>
    <source>
        <strain evidence="10">CR-1</strain>
    </source>
</reference>
<comment type="subcellular location">
    <subcellularLocation>
        <location evidence="1">Cell inner membrane</location>
        <topology evidence="1">Multi-pass membrane protein</topology>
    </subcellularLocation>
    <subcellularLocation>
        <location evidence="8">Cell membrane</location>
        <topology evidence="8">Multi-pass membrane protein</topology>
    </subcellularLocation>
</comment>
<keyword evidence="4" id="KW-0997">Cell inner membrane</keyword>
<dbReference type="GO" id="GO:0055085">
    <property type="term" value="P:transmembrane transport"/>
    <property type="evidence" value="ECO:0007669"/>
    <property type="project" value="InterPro"/>
</dbReference>
<feature type="transmembrane region" description="Helical" evidence="8">
    <location>
        <begin position="376"/>
        <end position="397"/>
    </location>
</feature>
<dbReference type="SUPFAM" id="SSF161098">
    <property type="entry name" value="MetI-like"/>
    <property type="match status" value="2"/>
</dbReference>
<evidence type="ECO:0000256" key="3">
    <source>
        <dbReference type="ARBA" id="ARBA00022475"/>
    </source>
</evidence>
<evidence type="ECO:0000256" key="8">
    <source>
        <dbReference type="RuleBase" id="RU363032"/>
    </source>
</evidence>
<feature type="transmembrane region" description="Helical" evidence="8">
    <location>
        <begin position="231"/>
        <end position="253"/>
    </location>
</feature>
<feature type="transmembrane region" description="Helical" evidence="8">
    <location>
        <begin position="464"/>
        <end position="487"/>
    </location>
</feature>
<dbReference type="CDD" id="cd06261">
    <property type="entry name" value="TM_PBP2"/>
    <property type="match status" value="2"/>
</dbReference>